<dbReference type="Proteomes" id="UP001162541">
    <property type="component" value="Chromosome 5"/>
</dbReference>
<dbReference type="CDD" id="cd00693">
    <property type="entry name" value="secretory_peroxidase"/>
    <property type="match status" value="1"/>
</dbReference>
<evidence type="ECO:0000256" key="13">
    <source>
        <dbReference type="PIRSR" id="PIRSR600823-5"/>
    </source>
</evidence>
<comment type="function">
    <text evidence="14">Removal of H(2)O(2), oxidation of toxic reductants, biosynthesis and degradation of lignin, suberization, auxin catabolism, response to environmental stresses such as wounding, pathogen attack and oxidative stress.</text>
</comment>
<keyword evidence="4 14" id="KW-0349">Heme</keyword>
<comment type="catalytic activity">
    <reaction evidence="1 14">
        <text>2 a phenolic donor + H2O2 = 2 a phenolic radical donor + 2 H2O</text>
        <dbReference type="Rhea" id="RHEA:56136"/>
        <dbReference type="ChEBI" id="CHEBI:15377"/>
        <dbReference type="ChEBI" id="CHEBI:16240"/>
        <dbReference type="ChEBI" id="CHEBI:139520"/>
        <dbReference type="ChEBI" id="CHEBI:139521"/>
        <dbReference type="EC" id="1.11.1.7"/>
    </reaction>
</comment>
<dbReference type="Proteomes" id="UP000077202">
    <property type="component" value="Unassembled WGS sequence"/>
</dbReference>
<dbReference type="Gene3D" id="1.10.420.10">
    <property type="entry name" value="Peroxidase, domain 2"/>
    <property type="match status" value="1"/>
</dbReference>
<feature type="binding site" evidence="11">
    <location>
        <position position="77"/>
    </location>
    <ligand>
        <name>Ca(2+)</name>
        <dbReference type="ChEBI" id="CHEBI:29108"/>
        <label>1</label>
    </ligand>
</feature>
<keyword evidence="14" id="KW-0732">Signal</keyword>
<evidence type="ECO:0000313" key="19">
    <source>
        <dbReference type="Proteomes" id="UP001162541"/>
    </source>
</evidence>
<feature type="domain" description="Plant heme peroxidase family profile" evidence="15">
    <location>
        <begin position="32"/>
        <end position="331"/>
    </location>
</feature>
<feature type="binding site" evidence="11">
    <location>
        <position position="79"/>
    </location>
    <ligand>
        <name>Ca(2+)</name>
        <dbReference type="ChEBI" id="CHEBI:29108"/>
        <label>1</label>
    </ligand>
</feature>
<dbReference type="InterPro" id="IPR033905">
    <property type="entry name" value="Secretory_peroxidase"/>
</dbReference>
<evidence type="ECO:0000259" key="15">
    <source>
        <dbReference type="PROSITE" id="PS50873"/>
    </source>
</evidence>
<dbReference type="EC" id="1.11.1.7" evidence="14"/>
<keyword evidence="14" id="KW-0964">Secreted</keyword>
<comment type="similarity">
    <text evidence="2">Belongs to the peroxidase family. Ascorbate peroxidase subfamily.</text>
</comment>
<dbReference type="PROSITE" id="PS00436">
    <property type="entry name" value="PEROXIDASE_2"/>
    <property type="match status" value="1"/>
</dbReference>
<feature type="binding site" evidence="11">
    <location>
        <position position="260"/>
    </location>
    <ligand>
        <name>Ca(2+)</name>
        <dbReference type="ChEBI" id="CHEBI:29108"/>
        <label>2</label>
    </ligand>
</feature>
<keyword evidence="6 14" id="KW-0560">Oxidoreductase</keyword>
<feature type="binding site" evidence="11">
    <location>
        <position position="83"/>
    </location>
    <ligand>
        <name>Ca(2+)</name>
        <dbReference type="ChEBI" id="CHEBI:29108"/>
        <label>1</label>
    </ligand>
</feature>
<feature type="binding site" evidence="10">
    <location>
        <position position="171"/>
    </location>
    <ligand>
        <name>substrate</name>
    </ligand>
</feature>
<protein>
    <recommendedName>
        <fullName evidence="14">Peroxidase</fullName>
        <ecNumber evidence="14">1.11.1.7</ecNumber>
    </recommendedName>
</protein>
<evidence type="ECO:0000313" key="18">
    <source>
        <dbReference type="Proteomes" id="UP000077202"/>
    </source>
</evidence>
<dbReference type="InterPro" id="IPR019793">
    <property type="entry name" value="Peroxidases_heam-ligand_BS"/>
</dbReference>
<evidence type="ECO:0000256" key="5">
    <source>
        <dbReference type="ARBA" id="ARBA00022723"/>
    </source>
</evidence>
<evidence type="ECO:0000313" key="16">
    <source>
        <dbReference type="EMBL" id="BBN11298.1"/>
    </source>
</evidence>
<keyword evidence="18" id="KW-1185">Reference proteome</keyword>
<feature type="disulfide bond" evidence="13">
    <location>
        <begin position="42"/>
        <end position="123"/>
    </location>
</feature>
<comment type="subcellular location">
    <subcellularLocation>
        <location evidence="14">Secreted</location>
    </subcellularLocation>
</comment>
<keyword evidence="14" id="KW-0376">Hydrogen peroxide</keyword>
<evidence type="ECO:0000256" key="3">
    <source>
        <dbReference type="ARBA" id="ARBA00022559"/>
    </source>
</evidence>
<dbReference type="FunFam" id="1.10.420.10:FF:000001">
    <property type="entry name" value="Peroxidase"/>
    <property type="match status" value="1"/>
</dbReference>
<keyword evidence="8 13" id="KW-1015">Disulfide bond</keyword>
<dbReference type="GO" id="GO:0140825">
    <property type="term" value="F:lactoperoxidase activity"/>
    <property type="evidence" value="ECO:0007669"/>
    <property type="project" value="UniProtKB-EC"/>
</dbReference>
<dbReference type="Gene3D" id="1.10.520.10">
    <property type="match status" value="1"/>
</dbReference>
<evidence type="ECO:0000256" key="12">
    <source>
        <dbReference type="PIRSR" id="PIRSR600823-4"/>
    </source>
</evidence>
<keyword evidence="3 14" id="KW-0575">Peroxidase</keyword>
<dbReference type="PANTHER" id="PTHR31388">
    <property type="entry name" value="PEROXIDASE 72-RELATED"/>
    <property type="match status" value="1"/>
</dbReference>
<feature type="binding site" description="axial binding residue" evidence="11">
    <location>
        <position position="201"/>
    </location>
    <ligand>
        <name>heme b</name>
        <dbReference type="ChEBI" id="CHEBI:60344"/>
    </ligand>
    <ligandPart>
        <name>Fe</name>
        <dbReference type="ChEBI" id="CHEBI:18248"/>
    </ligandPart>
</feature>
<evidence type="ECO:0000256" key="4">
    <source>
        <dbReference type="ARBA" id="ARBA00022617"/>
    </source>
</evidence>
<dbReference type="EMBL" id="LVLJ01001345">
    <property type="protein sequence ID" value="OAE30282.1"/>
    <property type="molecule type" value="Genomic_DNA"/>
</dbReference>
<feature type="chain" id="PRO_5042304663" description="Peroxidase" evidence="14">
    <location>
        <begin position="32"/>
        <end position="348"/>
    </location>
</feature>
<feature type="active site" description="Proton acceptor" evidence="9">
    <location>
        <position position="73"/>
    </location>
</feature>
<keyword evidence="5 11" id="KW-0479">Metal-binding</keyword>
<comment type="cofactor">
    <cofactor evidence="11 14">
        <name>Ca(2+)</name>
        <dbReference type="ChEBI" id="CHEBI:29108"/>
    </cofactor>
    <text evidence="11 14">Binds 2 calcium ions per subunit.</text>
</comment>
<comment type="cofactor">
    <cofactor evidence="11 14">
        <name>heme b</name>
        <dbReference type="ChEBI" id="CHEBI:60344"/>
    </cofactor>
    <text evidence="11 14">Binds 1 heme b (iron(II)-protoporphyrin IX) group per subunit.</text>
</comment>
<evidence type="ECO:0000256" key="6">
    <source>
        <dbReference type="ARBA" id="ARBA00023002"/>
    </source>
</evidence>
<evidence type="ECO:0000256" key="1">
    <source>
        <dbReference type="ARBA" id="ARBA00000189"/>
    </source>
</evidence>
<dbReference type="PROSITE" id="PS00435">
    <property type="entry name" value="PEROXIDASE_1"/>
    <property type="match status" value="1"/>
</dbReference>
<evidence type="ECO:0000256" key="7">
    <source>
        <dbReference type="ARBA" id="ARBA00023004"/>
    </source>
</evidence>
<dbReference type="PROSITE" id="PS50873">
    <property type="entry name" value="PEROXIDASE_4"/>
    <property type="match status" value="1"/>
</dbReference>
<dbReference type="PRINTS" id="PR00461">
    <property type="entry name" value="PLPEROXIDASE"/>
</dbReference>
<dbReference type="GO" id="GO:0006979">
    <property type="term" value="P:response to oxidative stress"/>
    <property type="evidence" value="ECO:0007669"/>
    <property type="project" value="UniProtKB-UniRule"/>
</dbReference>
<reference evidence="19" key="3">
    <citation type="journal article" date="2020" name="Curr. Biol.">
        <title>Chromatin organization in early land plants reveals an ancestral association between H3K27me3, transposons, and constitutive heterochromatin.</title>
        <authorList>
            <person name="Montgomery S.A."/>
            <person name="Tanizawa Y."/>
            <person name="Galik B."/>
            <person name="Wang N."/>
            <person name="Ito T."/>
            <person name="Mochizuki T."/>
            <person name="Akimcheva S."/>
            <person name="Bowman J.L."/>
            <person name="Cognat V."/>
            <person name="Marechal-Drouard L."/>
            <person name="Ekker H."/>
            <person name="Hong S.F."/>
            <person name="Kohchi T."/>
            <person name="Lin S.S."/>
            <person name="Liu L.D."/>
            <person name="Nakamura Y."/>
            <person name="Valeeva L.R."/>
            <person name="Shakirov E.V."/>
            <person name="Shippen D.E."/>
            <person name="Wei W.L."/>
            <person name="Yagura M."/>
            <person name="Yamaoka S."/>
            <person name="Yamato K.T."/>
            <person name="Liu C."/>
            <person name="Berger F."/>
        </authorList>
    </citation>
    <scope>NUCLEOTIDE SEQUENCE [LARGE SCALE GENOMIC DNA]</scope>
    <source>
        <strain evidence="19">Tak-1</strain>
    </source>
</reference>
<sequence length="348" mass="37748">MVTASRVARIFALCAVCALTLSLLAAGLASAQLVPEYYVQSCPKLVETVNKHVDAAIKSDARMAASLLRLQFHDCFVQGCDASILLDDDSRLPLGEKTANPNINSVRGYEVIDVIKAELEKICPRTVSCADIVTLASSVSIQKTGGPQMYFPLGRKDSVTASFSKALEFLPGANLTATLLKAAFSKVGLNVKDLVTLSGGHTLGFSRCLLFSDRLYNYNGTGRADPTLEPSFLASLKQTCPQGGNGAVLKQLDTTVSKFDNQYYKELIAFKGLLTTDEALFTQASDTKALVQTYAKDQAKFFADFSASMIKMSLMKPTTNTEVRINCRKPNSLLLQDTEPLIELRSDI</sequence>
<proteinExistence type="inferred from homology"/>
<dbReference type="PANTHER" id="PTHR31388:SF5">
    <property type="entry name" value="PEROXIDASE"/>
    <property type="match status" value="1"/>
</dbReference>
<dbReference type="InterPro" id="IPR019794">
    <property type="entry name" value="Peroxidases_AS"/>
</dbReference>
<feature type="disulfide bond" evidence="13">
    <location>
        <begin position="129"/>
        <end position="327"/>
    </location>
</feature>
<dbReference type="EMBL" id="AP019870">
    <property type="protein sequence ID" value="BBN11298.1"/>
    <property type="molecule type" value="Genomic_DNA"/>
</dbReference>
<keyword evidence="7 11" id="KW-0408">Iron</keyword>
<dbReference type="GO" id="GO:0042744">
    <property type="term" value="P:hydrogen peroxide catabolic process"/>
    <property type="evidence" value="ECO:0007669"/>
    <property type="project" value="UniProtKB-KW"/>
</dbReference>
<feature type="disulfide bond" evidence="13">
    <location>
        <begin position="208"/>
        <end position="240"/>
    </location>
</feature>
<name>A0A176WD29_MARPO</name>
<keyword evidence="11 14" id="KW-0106">Calcium</keyword>
<dbReference type="AlphaFoldDB" id="A0A176WD29"/>
<organism evidence="17 18">
    <name type="scientific">Marchantia polymorpha subsp. ruderalis</name>
    <dbReference type="NCBI Taxonomy" id="1480154"/>
    <lineage>
        <taxon>Eukaryota</taxon>
        <taxon>Viridiplantae</taxon>
        <taxon>Streptophyta</taxon>
        <taxon>Embryophyta</taxon>
        <taxon>Marchantiophyta</taxon>
        <taxon>Marchantiopsida</taxon>
        <taxon>Marchantiidae</taxon>
        <taxon>Marchantiales</taxon>
        <taxon>Marchantiaceae</taxon>
        <taxon>Marchantia</taxon>
    </lineage>
</organism>
<dbReference type="InterPro" id="IPR000823">
    <property type="entry name" value="Peroxidase_pln"/>
</dbReference>
<dbReference type="GO" id="GO:0046872">
    <property type="term" value="F:metal ion binding"/>
    <property type="evidence" value="ECO:0007669"/>
    <property type="project" value="UniProtKB-UniRule"/>
</dbReference>
<feature type="signal peptide" evidence="14">
    <location>
        <begin position="1"/>
        <end position="31"/>
    </location>
</feature>
<feature type="binding site" evidence="11">
    <location>
        <position position="81"/>
    </location>
    <ligand>
        <name>Ca(2+)</name>
        <dbReference type="ChEBI" id="CHEBI:29108"/>
        <label>1</label>
    </ligand>
</feature>
<feature type="binding site" evidence="11">
    <location>
        <position position="253"/>
    </location>
    <ligand>
        <name>Ca(2+)</name>
        <dbReference type="ChEBI" id="CHEBI:29108"/>
        <label>2</label>
    </ligand>
</feature>
<dbReference type="PRINTS" id="PR00458">
    <property type="entry name" value="PEROXIDASE"/>
</dbReference>
<dbReference type="InterPro" id="IPR010255">
    <property type="entry name" value="Haem_peroxidase_sf"/>
</dbReference>
<feature type="binding site" evidence="11">
    <location>
        <position position="74"/>
    </location>
    <ligand>
        <name>Ca(2+)</name>
        <dbReference type="ChEBI" id="CHEBI:29108"/>
        <label>1</label>
    </ligand>
</feature>
<evidence type="ECO:0000256" key="2">
    <source>
        <dbReference type="ARBA" id="ARBA00006873"/>
    </source>
</evidence>
<feature type="site" description="Transition state stabilizer" evidence="12">
    <location>
        <position position="69"/>
    </location>
</feature>
<evidence type="ECO:0000313" key="17">
    <source>
        <dbReference type="EMBL" id="OAE30282.1"/>
    </source>
</evidence>
<reference evidence="17 18" key="1">
    <citation type="submission" date="2016-03" db="EMBL/GenBank/DDBJ databases">
        <title>Mechanisms controlling the formation of the plant cell surface in tip-growing cells are functionally conserved among land plants.</title>
        <authorList>
            <person name="Honkanen S."/>
            <person name="Jones V.A."/>
            <person name="Morieri G."/>
            <person name="Champion C."/>
            <person name="Hetherington A.J."/>
            <person name="Kelly S."/>
            <person name="Saint-Marcoux D."/>
            <person name="Proust H."/>
            <person name="Prescott H."/>
            <person name="Dolan L."/>
        </authorList>
    </citation>
    <scope>NUCLEOTIDE SEQUENCE [LARGE SCALE GENOMIC DNA]</scope>
    <source>
        <strain evidence="18">cv. Tak-1 and cv. Tak-2</strain>
        <tissue evidence="17">Whole gametophyte</tissue>
    </source>
</reference>
<evidence type="ECO:0000256" key="14">
    <source>
        <dbReference type="RuleBase" id="RU362060"/>
    </source>
</evidence>
<evidence type="ECO:0000256" key="10">
    <source>
        <dbReference type="PIRSR" id="PIRSR600823-2"/>
    </source>
</evidence>
<dbReference type="FunFam" id="1.10.520.10:FF:000009">
    <property type="entry name" value="Peroxidase"/>
    <property type="match status" value="1"/>
</dbReference>
<comment type="similarity">
    <text evidence="14">Belongs to the peroxidase family. Classical plant (class III) peroxidase subfamily.</text>
</comment>
<feature type="disulfide bond" evidence="13">
    <location>
        <begin position="75"/>
        <end position="80"/>
    </location>
</feature>
<evidence type="ECO:0000256" key="11">
    <source>
        <dbReference type="PIRSR" id="PIRSR600823-3"/>
    </source>
</evidence>
<accession>A0A176WD29</accession>
<feature type="binding site" evidence="11">
    <location>
        <position position="96"/>
    </location>
    <ligand>
        <name>Ca(2+)</name>
        <dbReference type="ChEBI" id="CHEBI:29108"/>
        <label>1</label>
    </ligand>
</feature>
<dbReference type="SUPFAM" id="SSF48113">
    <property type="entry name" value="Heme-dependent peroxidases"/>
    <property type="match status" value="1"/>
</dbReference>
<reference evidence="16" key="2">
    <citation type="journal article" date="2019" name="Curr. Biol.">
        <title>Chromatin organization in early land plants reveals an ancestral association between H3K27me3, transposons, and constitutive heterochromatin.</title>
        <authorList>
            <person name="Montgomery S.A."/>
            <person name="Tanizawa Y."/>
            <person name="Galik B."/>
            <person name="Wang N."/>
            <person name="Ito T."/>
            <person name="Mochizuki T."/>
            <person name="Akimcheva S."/>
            <person name="Bowman J."/>
            <person name="Cognat V."/>
            <person name="Drouard L."/>
            <person name="Ekker H."/>
            <person name="Houng S."/>
            <person name="Kohchi T."/>
            <person name="Lin S."/>
            <person name="Liu L.D."/>
            <person name="Nakamura Y."/>
            <person name="Valeeva L.R."/>
            <person name="Shakirov E.V."/>
            <person name="Shippen D.E."/>
            <person name="Wei W."/>
            <person name="Yagura M."/>
            <person name="Yamaoka S."/>
            <person name="Yamato K.T."/>
            <person name="Liu C."/>
            <person name="Berger F."/>
        </authorList>
    </citation>
    <scope>NUCLEOTIDE SEQUENCE [LARGE SCALE GENOMIC DNA]</scope>
    <source>
        <strain evidence="16">Tak-1</strain>
    </source>
</reference>
<feature type="binding site" evidence="11">
    <location>
        <position position="202"/>
    </location>
    <ligand>
        <name>Ca(2+)</name>
        <dbReference type="ChEBI" id="CHEBI:29108"/>
        <label>2</label>
    </ligand>
</feature>
<evidence type="ECO:0000256" key="9">
    <source>
        <dbReference type="PIRSR" id="PIRSR600823-1"/>
    </source>
</evidence>
<dbReference type="GO" id="GO:0020037">
    <property type="term" value="F:heme binding"/>
    <property type="evidence" value="ECO:0007669"/>
    <property type="project" value="UniProtKB-UniRule"/>
</dbReference>
<gene>
    <name evidence="17" type="ORF">AXG93_2956s1350</name>
    <name evidence="16" type="ORF">Mp_5g10700</name>
</gene>
<dbReference type="Pfam" id="PF00141">
    <property type="entry name" value="peroxidase"/>
    <property type="match status" value="1"/>
</dbReference>
<dbReference type="InterPro" id="IPR002016">
    <property type="entry name" value="Haem_peroxidase"/>
</dbReference>
<dbReference type="GO" id="GO:0005576">
    <property type="term" value="C:extracellular region"/>
    <property type="evidence" value="ECO:0007669"/>
    <property type="project" value="UniProtKB-SubCell"/>
</dbReference>
<evidence type="ECO:0000256" key="8">
    <source>
        <dbReference type="ARBA" id="ARBA00023157"/>
    </source>
</evidence>